<dbReference type="AlphaFoldDB" id="A0A0B6F136"/>
<dbReference type="KEGG" id="csx:CSING_06990"/>
<name>A0A0B6F136_9CORY</name>
<evidence type="ECO:0008006" key="3">
    <source>
        <dbReference type="Google" id="ProtNLM"/>
    </source>
</evidence>
<dbReference type="EMBL" id="CP010827">
    <property type="protein sequence ID" value="AJI78929.1"/>
    <property type="molecule type" value="Genomic_DNA"/>
</dbReference>
<accession>A0A0B6F136</accession>
<evidence type="ECO:0000313" key="1">
    <source>
        <dbReference type="EMBL" id="AJI78929.1"/>
    </source>
</evidence>
<dbReference type="STRING" id="161899.CSING_06990"/>
<dbReference type="RefSeq" id="WP_042530861.1">
    <property type="nucleotide sequence ID" value="NZ_CP010827.1"/>
</dbReference>
<dbReference type="Proteomes" id="UP000031890">
    <property type="component" value="Chromosome"/>
</dbReference>
<reference evidence="1 2" key="1">
    <citation type="journal article" date="2015" name="Genome Announc.">
        <title>Complete Genome Sequence and Annotation of Corynebacterium singulare DSM 44357, Isolated from a Human Semen Specimen.</title>
        <authorList>
            <person name="Merten M."/>
            <person name="Brinkrolf K."/>
            <person name="Albersmeier A."/>
            <person name="Kutter Y."/>
            <person name="Ruckert C."/>
            <person name="Tauch A."/>
        </authorList>
    </citation>
    <scope>NUCLEOTIDE SEQUENCE [LARGE SCALE GENOMIC DNA]</scope>
    <source>
        <strain evidence="1">IBS B52218</strain>
    </source>
</reference>
<sequence length="216" mass="23457">MEPHPAAVKIRTRQGYCSGVLVDASLLPRPQLRAQLVLTCAHFFRDGIEERDHYKVSGGFNRRLTAVRTIDGTDMALCLLDSPAPPRDVPGLTTRTPGFREEIVTWGYGGKARRAQQRRGRFLMPFFRTWSVDFRTTVSPAGMVFNTVPAVKGDSGGPALVGDDVVGTQALILNPFGKNLRIATLALVGTHRPALVAAATALLAGADKHETRSKKP</sequence>
<proteinExistence type="predicted"/>
<protein>
    <recommendedName>
        <fullName evidence="3">Trypsin</fullName>
    </recommendedName>
</protein>
<dbReference type="InterPro" id="IPR009003">
    <property type="entry name" value="Peptidase_S1_PA"/>
</dbReference>
<evidence type="ECO:0000313" key="2">
    <source>
        <dbReference type="Proteomes" id="UP000031890"/>
    </source>
</evidence>
<dbReference type="HOGENOM" id="CLU_116630_0_0_11"/>
<organism evidence="1 2">
    <name type="scientific">Corynebacterium singulare</name>
    <dbReference type="NCBI Taxonomy" id="161899"/>
    <lineage>
        <taxon>Bacteria</taxon>
        <taxon>Bacillati</taxon>
        <taxon>Actinomycetota</taxon>
        <taxon>Actinomycetes</taxon>
        <taxon>Mycobacteriales</taxon>
        <taxon>Corynebacteriaceae</taxon>
        <taxon>Corynebacterium</taxon>
    </lineage>
</organism>
<gene>
    <name evidence="1" type="ORF">CSING_06990</name>
</gene>
<dbReference type="SUPFAM" id="SSF50494">
    <property type="entry name" value="Trypsin-like serine proteases"/>
    <property type="match status" value="1"/>
</dbReference>